<dbReference type="InterPro" id="IPR015424">
    <property type="entry name" value="PyrdxlP-dep_Trfase"/>
</dbReference>
<dbReference type="InterPro" id="IPR003437">
    <property type="entry name" value="GcvP"/>
</dbReference>
<name>A0A2X0J4F7_9ACTN</name>
<dbReference type="PANTHER" id="PTHR11773:SF1">
    <property type="entry name" value="GLYCINE DEHYDROGENASE (DECARBOXYLATING), MITOCHONDRIAL"/>
    <property type="match status" value="1"/>
</dbReference>
<organism evidence="12 13">
    <name type="scientific">Streptacidiphilus pinicola</name>
    <dbReference type="NCBI Taxonomy" id="2219663"/>
    <lineage>
        <taxon>Bacteria</taxon>
        <taxon>Bacillati</taxon>
        <taxon>Actinomycetota</taxon>
        <taxon>Actinomycetes</taxon>
        <taxon>Kitasatosporales</taxon>
        <taxon>Streptomycetaceae</taxon>
        <taxon>Streptacidiphilus</taxon>
    </lineage>
</organism>
<proteinExistence type="inferred from homology"/>
<dbReference type="Gene3D" id="3.40.640.10">
    <property type="entry name" value="Type I PLP-dependent aspartate aminotransferase-like (Major domain)"/>
    <property type="match status" value="2"/>
</dbReference>
<evidence type="ECO:0000256" key="3">
    <source>
        <dbReference type="ARBA" id="ARBA00010756"/>
    </source>
</evidence>
<keyword evidence="13" id="KW-1185">Reference proteome</keyword>
<dbReference type="CDD" id="cd00613">
    <property type="entry name" value="GDC-P"/>
    <property type="match status" value="1"/>
</dbReference>
<dbReference type="AlphaFoldDB" id="A0A2X0J4F7"/>
<dbReference type="GO" id="GO:0005829">
    <property type="term" value="C:cytosol"/>
    <property type="evidence" value="ECO:0007669"/>
    <property type="project" value="TreeGrafter"/>
</dbReference>
<comment type="cofactor">
    <cofactor evidence="1 8 9">
        <name>pyridoxal 5'-phosphate</name>
        <dbReference type="ChEBI" id="CHEBI:597326"/>
    </cofactor>
</comment>
<dbReference type="GO" id="GO:0030170">
    <property type="term" value="F:pyridoxal phosphate binding"/>
    <property type="evidence" value="ECO:0007669"/>
    <property type="project" value="TreeGrafter"/>
</dbReference>
<dbReference type="GO" id="GO:0005960">
    <property type="term" value="C:glycine cleavage complex"/>
    <property type="evidence" value="ECO:0007669"/>
    <property type="project" value="TreeGrafter"/>
</dbReference>
<evidence type="ECO:0000256" key="9">
    <source>
        <dbReference type="PIRSR" id="PIRSR603437-50"/>
    </source>
</evidence>
<gene>
    <name evidence="8 12" type="primary">gcvP</name>
    <name evidence="12" type="ORF">DN069_28680</name>
</gene>
<feature type="domain" description="Glycine dehydrogenase C-terminal" evidence="11">
    <location>
        <begin position="781"/>
        <end position="902"/>
    </location>
</feature>
<dbReference type="EC" id="1.4.4.2" evidence="8"/>
<sequence length="960" mass="101383">MTSSLSELEHSSPFENRHIGPAAEAQAKMLAQVGFGSLDELSAAAVPDAIRSLTALDLPAGRSEAQVLDELRELADRNQVLRSMIGLGYYGTFTPPVILRNVLENPSWYTAYTPYQPEISQGRLEALLNFQTVVTDLTGLPTAGASLLDEGTAAAEAVALARRMGKVKGGVFVIDADTLPQTVAVIETRTVPTGIETVVADLSEGIPAEIAERGVFGVLLQYPGASGAVRDLAPVIAQAKELGAVVAVAADLLALTLLKSPGELGADIAVGTTQRFGVPMGFGGPHAGYMSVRAEFARSLPGRLVGVSVDADGNRAYRLALQTREQHIRREKATSNICTAQVLLAVMASMYAVYHGPDGLEKIASRTHRYASVLAEGLRRGGVELASDAFFDTVTARVEGRAAEVVAAAAAVGVNLREHGADLVGIACDETTTRADLVAVWTAFGVPADLDVDALDAAAGDSLPDALLRTDAYLTHPTFHAHRSETAMLRYLRSLADKDYALDRGMIPLGSCTMKLNATTEMEAITWPEFANVHPFAPVEQAAGYLQLINELEDRLAEVTGYDKVSIQPNAGSQGELAGLLAVRAYHLSNGDTGRDVCLIPSSAHGTNAASAVMAGMRVVVVKTLPDGDVDVEDLRAKIEQHRDSLAVLMVTYPSTHGVYEENIGDICAAVHEAGGQVYVDGANLNALVGLAKPGKFGADVSHLNLHKTFCIPHGGGGPGVGPVAVRAHLAPFLPNHPLQPAAGPETGVGPISAAPWGSAAILPISWSYVRLMGGEGLKRATQVAVLNANYIAKRLAPYYPVLFTGPGGLVAHECIIDLRPLAKSAGVSVDDVAKRLIDYGFHAPTMSFPVAGTLMIEPTESEDLTEIDRFCTAMIAIRAEIDKVGSGDWPAEDNPLRNAPHTAAALAGEWDHAYTRAEAVFPSGVNPAAKYWPPVRRIDGAFGDRNLVCSCPPMDEYEG</sequence>
<evidence type="ECO:0000313" key="12">
    <source>
        <dbReference type="EMBL" id="RAG82228.1"/>
    </source>
</evidence>
<evidence type="ECO:0000256" key="8">
    <source>
        <dbReference type="HAMAP-Rule" id="MF_00711"/>
    </source>
</evidence>
<dbReference type="FunFam" id="3.90.1150.10:FF:000007">
    <property type="entry name" value="Glycine dehydrogenase (decarboxylating), mitochondrial"/>
    <property type="match status" value="1"/>
</dbReference>
<evidence type="ECO:0000313" key="13">
    <source>
        <dbReference type="Proteomes" id="UP000248889"/>
    </source>
</evidence>
<dbReference type="NCBIfam" id="NF003346">
    <property type="entry name" value="PRK04366.1"/>
    <property type="match status" value="1"/>
</dbReference>
<evidence type="ECO:0000259" key="10">
    <source>
        <dbReference type="Pfam" id="PF02347"/>
    </source>
</evidence>
<comment type="function">
    <text evidence="2 8">The glycine cleavage system catalyzes the degradation of glycine. The P protein binds the alpha-amino group of glycine through its pyridoxal phosphate cofactor; CO(2) is released and the remaining methylamine moiety is then transferred to the lipoamide cofactor of the H protein.</text>
</comment>
<dbReference type="Pfam" id="PF21478">
    <property type="entry name" value="GcvP2_C"/>
    <property type="match status" value="1"/>
</dbReference>
<evidence type="ECO:0000256" key="4">
    <source>
        <dbReference type="ARBA" id="ARBA00011690"/>
    </source>
</evidence>
<dbReference type="PANTHER" id="PTHR11773">
    <property type="entry name" value="GLYCINE DEHYDROGENASE, DECARBOXYLATING"/>
    <property type="match status" value="1"/>
</dbReference>
<dbReference type="GO" id="GO:0004375">
    <property type="term" value="F:glycine dehydrogenase (decarboxylating) activity"/>
    <property type="evidence" value="ECO:0007669"/>
    <property type="project" value="UniProtKB-EC"/>
</dbReference>
<dbReference type="Pfam" id="PF02347">
    <property type="entry name" value="GDC-P"/>
    <property type="match status" value="2"/>
</dbReference>
<dbReference type="SUPFAM" id="SSF53383">
    <property type="entry name" value="PLP-dependent transferases"/>
    <property type="match status" value="2"/>
</dbReference>
<dbReference type="InterPro" id="IPR049315">
    <property type="entry name" value="GDC-P_N"/>
</dbReference>
<dbReference type="GO" id="GO:0019464">
    <property type="term" value="P:glycine decarboxylation via glycine cleavage system"/>
    <property type="evidence" value="ECO:0007669"/>
    <property type="project" value="UniProtKB-UniRule"/>
</dbReference>
<dbReference type="FunFam" id="3.40.640.10:FF:000007">
    <property type="entry name" value="glycine dehydrogenase (Decarboxylating), mitochondrial"/>
    <property type="match status" value="1"/>
</dbReference>
<feature type="domain" description="Glycine cleavage system P-protein N-terminal" evidence="10">
    <location>
        <begin position="16"/>
        <end position="444"/>
    </location>
</feature>
<dbReference type="InterPro" id="IPR015422">
    <property type="entry name" value="PyrdxlP-dep_Trfase_small"/>
</dbReference>
<evidence type="ECO:0000256" key="1">
    <source>
        <dbReference type="ARBA" id="ARBA00001933"/>
    </source>
</evidence>
<comment type="caution">
    <text evidence="12">The sequence shown here is derived from an EMBL/GenBank/DDBJ whole genome shotgun (WGS) entry which is preliminary data.</text>
</comment>
<dbReference type="GO" id="GO:0016594">
    <property type="term" value="F:glycine binding"/>
    <property type="evidence" value="ECO:0007669"/>
    <property type="project" value="TreeGrafter"/>
</dbReference>
<comment type="catalytic activity">
    <reaction evidence="7 8">
        <text>N(6)-[(R)-lipoyl]-L-lysyl-[glycine-cleavage complex H protein] + glycine + H(+) = N(6)-[(R)-S(8)-aminomethyldihydrolipoyl]-L-lysyl-[glycine-cleavage complex H protein] + CO2</text>
        <dbReference type="Rhea" id="RHEA:24304"/>
        <dbReference type="Rhea" id="RHEA-COMP:10494"/>
        <dbReference type="Rhea" id="RHEA-COMP:10495"/>
        <dbReference type="ChEBI" id="CHEBI:15378"/>
        <dbReference type="ChEBI" id="CHEBI:16526"/>
        <dbReference type="ChEBI" id="CHEBI:57305"/>
        <dbReference type="ChEBI" id="CHEBI:83099"/>
        <dbReference type="ChEBI" id="CHEBI:83143"/>
        <dbReference type="EC" id="1.4.4.2"/>
    </reaction>
</comment>
<dbReference type="HAMAP" id="MF_00711">
    <property type="entry name" value="GcvP"/>
    <property type="match status" value="1"/>
</dbReference>
<reference evidence="12 13" key="1">
    <citation type="submission" date="2018-06" db="EMBL/GenBank/DDBJ databases">
        <title>Streptacidiphilus pinicola sp. nov., isolated from pine grove soil.</title>
        <authorList>
            <person name="Roh S.G."/>
            <person name="Park S."/>
            <person name="Kim M.-K."/>
            <person name="Yun B.-R."/>
            <person name="Park J."/>
            <person name="Kim M.J."/>
            <person name="Kim Y.S."/>
            <person name="Kim S.B."/>
        </authorList>
    </citation>
    <scope>NUCLEOTIDE SEQUENCE [LARGE SCALE GENOMIC DNA]</scope>
    <source>
        <strain evidence="12 13">MMS16-CNU450</strain>
    </source>
</reference>
<dbReference type="FunFam" id="3.40.640.10:FF:000005">
    <property type="entry name" value="Glycine dehydrogenase (decarboxylating), mitochondrial"/>
    <property type="match status" value="1"/>
</dbReference>
<evidence type="ECO:0000256" key="2">
    <source>
        <dbReference type="ARBA" id="ARBA00003788"/>
    </source>
</evidence>
<dbReference type="InterPro" id="IPR049316">
    <property type="entry name" value="GDC-P_C"/>
</dbReference>
<feature type="modified residue" description="N6-(pyridoxal phosphate)lysine" evidence="8 9">
    <location>
        <position position="708"/>
    </location>
</feature>
<evidence type="ECO:0000259" key="11">
    <source>
        <dbReference type="Pfam" id="PF21478"/>
    </source>
</evidence>
<dbReference type="InterPro" id="IPR015421">
    <property type="entry name" value="PyrdxlP-dep_Trfase_major"/>
</dbReference>
<comment type="subunit">
    <text evidence="4 8">The glycine cleavage system is composed of four proteins: P, T, L and H.</text>
</comment>
<protein>
    <recommendedName>
        <fullName evidence="8">Glycine dehydrogenase (decarboxylating)</fullName>
        <ecNumber evidence="8">1.4.4.2</ecNumber>
    </recommendedName>
    <alternativeName>
        <fullName evidence="8">Glycine cleavage system P-protein</fullName>
    </alternativeName>
    <alternativeName>
        <fullName evidence="8">Glycine decarboxylase</fullName>
    </alternativeName>
    <alternativeName>
        <fullName evidence="8">Glycine dehydrogenase (aminomethyl-transferring)</fullName>
    </alternativeName>
</protein>
<dbReference type="InterPro" id="IPR020581">
    <property type="entry name" value="GDC_P"/>
</dbReference>
<evidence type="ECO:0000256" key="7">
    <source>
        <dbReference type="ARBA" id="ARBA00049026"/>
    </source>
</evidence>
<keyword evidence="5 8" id="KW-0663">Pyridoxal phosphate</keyword>
<evidence type="ECO:0000256" key="6">
    <source>
        <dbReference type="ARBA" id="ARBA00023002"/>
    </source>
</evidence>
<keyword evidence="6 8" id="KW-0560">Oxidoreductase</keyword>
<evidence type="ECO:0000256" key="5">
    <source>
        <dbReference type="ARBA" id="ARBA00022898"/>
    </source>
</evidence>
<accession>A0A2X0J4F7</accession>
<comment type="similarity">
    <text evidence="3 8">Belongs to the GcvP family.</text>
</comment>
<dbReference type="OrthoDB" id="9801272at2"/>
<dbReference type="EMBL" id="QKYN01000119">
    <property type="protein sequence ID" value="RAG82228.1"/>
    <property type="molecule type" value="Genomic_DNA"/>
</dbReference>
<dbReference type="RefSeq" id="WP_111505834.1">
    <property type="nucleotide sequence ID" value="NZ_QKYN01000119.1"/>
</dbReference>
<dbReference type="Gene3D" id="3.90.1150.10">
    <property type="entry name" value="Aspartate Aminotransferase, domain 1"/>
    <property type="match status" value="2"/>
</dbReference>
<feature type="domain" description="Glycine cleavage system P-protein N-terminal" evidence="10">
    <location>
        <begin position="450"/>
        <end position="735"/>
    </location>
</feature>
<dbReference type="NCBIfam" id="TIGR00461">
    <property type="entry name" value="gcvP"/>
    <property type="match status" value="1"/>
</dbReference>
<dbReference type="Proteomes" id="UP000248889">
    <property type="component" value="Unassembled WGS sequence"/>
</dbReference>